<dbReference type="InterPro" id="IPR012338">
    <property type="entry name" value="Beta-lactam/transpept-like"/>
</dbReference>
<dbReference type="Pfam" id="PF03717">
    <property type="entry name" value="PBP_dimer"/>
    <property type="match status" value="1"/>
</dbReference>
<sequence length="561" mass="62038">MTVRLGKGFSDFVRSEQHHGQVASFEHGLKQSMVAPRVIPLFILFTLILGILFIRLFWVTLVRGAYYKDLADGNRVNEEIIWAERGVIYDRNNEELTLNKPIYRRGSWSKEKGQSYVYYTQEEYIKLEAADESEGIEEFVTRYYPYSSTFAHSIGYVGEVDIDEVESGKQIGSLIGKSGLEKIYDNGLRGHEGKVLRETNAVGENLKELDRIDPVPGANLYTTLDISLQIVAAEAIGDKPGAVIVTIPTTGEVLVIYSNPSFDPNTFVDRSNVTLINSYFESNRRPLFNRAVGGLYPPGSTFKIITATAGLEGGAINADTIFTDNGFIQIGRFIYRNWYFTQYGRTEGEVDIVKALARSVDTYFYELGGVTGIEELVTYAKLFGLGQLTGIALPGELPGRMPDPEWKLSTKKDRWYLGDTYITAIGQGDILTTPIQVNLFTSVIASQGKLCKPLLTKAKPDCTDLKLAPKTIDLITAGMTKACEPGGTGYPFFNYKVKVACKTGTAEFGNKDKTHAWFTVFAPASNPEIVVTVLLEGGGAGSDDAAPIAKQILDKYFKTRF</sequence>
<dbReference type="AlphaFoldDB" id="A0A2H0BUX4"/>
<keyword evidence="5" id="KW-0133">Cell shape</keyword>
<keyword evidence="9" id="KW-0961">Cell wall biogenesis/degradation</keyword>
<evidence type="ECO:0000256" key="2">
    <source>
        <dbReference type="ARBA" id="ARBA00004236"/>
    </source>
</evidence>
<keyword evidence="8 10" id="KW-0472">Membrane</keyword>
<organism evidence="13 14">
    <name type="scientific">Candidatus Roizmanbacteria bacterium CG22_combo_CG10-13_8_21_14_all_38_20</name>
    <dbReference type="NCBI Taxonomy" id="1974862"/>
    <lineage>
        <taxon>Bacteria</taxon>
        <taxon>Candidatus Roizmaniibacteriota</taxon>
    </lineage>
</organism>
<dbReference type="Gene3D" id="3.90.1310.10">
    <property type="entry name" value="Penicillin-binding protein 2a (Domain 2)"/>
    <property type="match status" value="1"/>
</dbReference>
<feature type="transmembrane region" description="Helical" evidence="10">
    <location>
        <begin position="38"/>
        <end position="58"/>
    </location>
</feature>
<accession>A0A2H0BUX4</accession>
<protein>
    <recommendedName>
        <fullName evidence="15">Penicillin-binding protein 2</fullName>
    </recommendedName>
</protein>
<evidence type="ECO:0000313" key="13">
    <source>
        <dbReference type="EMBL" id="PIP61431.1"/>
    </source>
</evidence>
<evidence type="ECO:0000256" key="3">
    <source>
        <dbReference type="ARBA" id="ARBA00022475"/>
    </source>
</evidence>
<dbReference type="InterPro" id="IPR005311">
    <property type="entry name" value="PBP_dimer"/>
</dbReference>
<evidence type="ECO:0000256" key="4">
    <source>
        <dbReference type="ARBA" id="ARBA00022692"/>
    </source>
</evidence>
<evidence type="ECO:0000256" key="8">
    <source>
        <dbReference type="ARBA" id="ARBA00023136"/>
    </source>
</evidence>
<dbReference type="SUPFAM" id="SSF56519">
    <property type="entry name" value="Penicillin binding protein dimerisation domain"/>
    <property type="match status" value="1"/>
</dbReference>
<dbReference type="Pfam" id="PF00905">
    <property type="entry name" value="Transpeptidase"/>
    <property type="match status" value="1"/>
</dbReference>
<evidence type="ECO:0000256" key="7">
    <source>
        <dbReference type="ARBA" id="ARBA00022989"/>
    </source>
</evidence>
<evidence type="ECO:0008006" key="15">
    <source>
        <dbReference type="Google" id="ProtNLM"/>
    </source>
</evidence>
<dbReference type="GO" id="GO:0071555">
    <property type="term" value="P:cell wall organization"/>
    <property type="evidence" value="ECO:0007669"/>
    <property type="project" value="TreeGrafter"/>
</dbReference>
<keyword evidence="6" id="KW-0573">Peptidoglycan synthesis</keyword>
<evidence type="ECO:0000256" key="9">
    <source>
        <dbReference type="ARBA" id="ARBA00023316"/>
    </source>
</evidence>
<comment type="caution">
    <text evidence="13">The sequence shown here is derived from an EMBL/GenBank/DDBJ whole genome shotgun (WGS) entry which is preliminary data.</text>
</comment>
<gene>
    <name evidence="13" type="ORF">COW99_03970</name>
</gene>
<dbReference type="EMBL" id="PCTA01000026">
    <property type="protein sequence ID" value="PIP61431.1"/>
    <property type="molecule type" value="Genomic_DNA"/>
</dbReference>
<dbReference type="PANTHER" id="PTHR30627:SF2">
    <property type="entry name" value="PEPTIDOGLYCAN D,D-TRANSPEPTIDASE MRDA"/>
    <property type="match status" value="1"/>
</dbReference>
<evidence type="ECO:0000256" key="1">
    <source>
        <dbReference type="ARBA" id="ARBA00004167"/>
    </source>
</evidence>
<evidence type="ECO:0000256" key="10">
    <source>
        <dbReference type="SAM" id="Phobius"/>
    </source>
</evidence>
<evidence type="ECO:0000256" key="5">
    <source>
        <dbReference type="ARBA" id="ARBA00022960"/>
    </source>
</evidence>
<dbReference type="Proteomes" id="UP000231246">
    <property type="component" value="Unassembled WGS sequence"/>
</dbReference>
<dbReference type="InterPro" id="IPR001460">
    <property type="entry name" value="PCN-bd_Tpept"/>
</dbReference>
<dbReference type="GO" id="GO:0008658">
    <property type="term" value="F:penicillin binding"/>
    <property type="evidence" value="ECO:0007669"/>
    <property type="project" value="InterPro"/>
</dbReference>
<dbReference type="SUPFAM" id="SSF56601">
    <property type="entry name" value="beta-lactamase/transpeptidase-like"/>
    <property type="match status" value="1"/>
</dbReference>
<dbReference type="InterPro" id="IPR050515">
    <property type="entry name" value="Beta-lactam/transpept"/>
</dbReference>
<reference evidence="13 14" key="1">
    <citation type="submission" date="2017-09" db="EMBL/GenBank/DDBJ databases">
        <title>Depth-based differentiation of microbial function through sediment-hosted aquifers and enrichment of novel symbionts in the deep terrestrial subsurface.</title>
        <authorList>
            <person name="Probst A.J."/>
            <person name="Ladd B."/>
            <person name="Jarett J.K."/>
            <person name="Geller-Mcgrath D.E."/>
            <person name="Sieber C.M."/>
            <person name="Emerson J.B."/>
            <person name="Anantharaman K."/>
            <person name="Thomas B.C."/>
            <person name="Malmstrom R."/>
            <person name="Stieglmeier M."/>
            <person name="Klingl A."/>
            <person name="Woyke T."/>
            <person name="Ryan C.M."/>
            <person name="Banfield J.F."/>
        </authorList>
    </citation>
    <scope>NUCLEOTIDE SEQUENCE [LARGE SCALE GENOMIC DNA]</scope>
    <source>
        <strain evidence="13">CG22_combo_CG10-13_8_21_14_all_38_20</strain>
    </source>
</reference>
<keyword evidence="3" id="KW-1003">Cell membrane</keyword>
<feature type="domain" description="Penicillin-binding protein dimerisation" evidence="12">
    <location>
        <begin position="137"/>
        <end position="209"/>
    </location>
</feature>
<name>A0A2H0BUX4_9BACT</name>
<evidence type="ECO:0000259" key="11">
    <source>
        <dbReference type="Pfam" id="PF00905"/>
    </source>
</evidence>
<evidence type="ECO:0000313" key="14">
    <source>
        <dbReference type="Proteomes" id="UP000231246"/>
    </source>
</evidence>
<keyword evidence="7 10" id="KW-1133">Transmembrane helix</keyword>
<dbReference type="InterPro" id="IPR036138">
    <property type="entry name" value="PBP_dimer_sf"/>
</dbReference>
<dbReference type="GO" id="GO:0046677">
    <property type="term" value="P:response to antibiotic"/>
    <property type="evidence" value="ECO:0007669"/>
    <property type="project" value="UniProtKB-KW"/>
</dbReference>
<evidence type="ECO:0000259" key="12">
    <source>
        <dbReference type="Pfam" id="PF03717"/>
    </source>
</evidence>
<evidence type="ECO:0000256" key="6">
    <source>
        <dbReference type="ARBA" id="ARBA00022984"/>
    </source>
</evidence>
<comment type="subcellular location">
    <subcellularLocation>
        <location evidence="2">Cell membrane</location>
    </subcellularLocation>
    <subcellularLocation>
        <location evidence="1">Membrane</location>
        <topology evidence="1">Single-pass membrane protein</topology>
    </subcellularLocation>
</comment>
<keyword evidence="4 10" id="KW-0812">Transmembrane</keyword>
<dbReference type="GO" id="GO:0008800">
    <property type="term" value="F:beta-lactamase activity"/>
    <property type="evidence" value="ECO:0007669"/>
    <property type="project" value="UniProtKB-EC"/>
</dbReference>
<dbReference type="GO" id="GO:0005886">
    <property type="term" value="C:plasma membrane"/>
    <property type="evidence" value="ECO:0007669"/>
    <property type="project" value="TreeGrafter"/>
</dbReference>
<dbReference type="PANTHER" id="PTHR30627">
    <property type="entry name" value="PEPTIDOGLYCAN D,D-TRANSPEPTIDASE"/>
    <property type="match status" value="1"/>
</dbReference>
<dbReference type="Gene3D" id="3.40.710.10">
    <property type="entry name" value="DD-peptidase/beta-lactamase superfamily"/>
    <property type="match status" value="1"/>
</dbReference>
<feature type="domain" description="Penicillin-binding protein transpeptidase" evidence="11">
    <location>
        <begin position="241"/>
        <end position="554"/>
    </location>
</feature>
<proteinExistence type="predicted"/>